<reference evidence="1" key="1">
    <citation type="submission" date="2022-06" db="EMBL/GenBank/DDBJ databases">
        <authorList>
            <person name="Legendre M."/>
            <person name="Claverie J.-M."/>
            <person name="Alempic J.-M."/>
            <person name="Abergel C."/>
        </authorList>
    </citation>
    <scope>NUCLEOTIDE SEQUENCE</scope>
    <source>
        <strain evidence="1">Kuranda</strain>
    </source>
</reference>
<name>A0AA95EDL7_9VIRU</name>
<evidence type="ECO:0000313" key="1">
    <source>
        <dbReference type="EMBL" id="WBR14885.1"/>
    </source>
</evidence>
<accession>A0AA95EDL7</accession>
<dbReference type="PANTHER" id="PTHR46586">
    <property type="entry name" value="ANKYRIN REPEAT-CONTAINING PROTEIN"/>
    <property type="match status" value="1"/>
</dbReference>
<dbReference type="Proteomes" id="UP001185135">
    <property type="component" value="Segment"/>
</dbReference>
<proteinExistence type="predicted"/>
<gene>
    <name evidence="1" type="ORF">pkur_cds_711</name>
</gene>
<evidence type="ECO:0000313" key="2">
    <source>
        <dbReference type="Proteomes" id="UP001185135"/>
    </source>
</evidence>
<dbReference type="EMBL" id="ON887157">
    <property type="protein sequence ID" value="WBR14885.1"/>
    <property type="molecule type" value="Genomic_DNA"/>
</dbReference>
<organism evidence="1 2">
    <name type="scientific">Pandoravirus kuranda</name>
    <dbReference type="NCBI Taxonomy" id="3019033"/>
    <lineage>
        <taxon>Viruses</taxon>
        <taxon>Pandoravirus</taxon>
    </lineage>
</organism>
<sequence>MEIATIQTVSPTHARSSVCGDAIDMEPQPLAPMEIDVSPPCAPVSLMDLPVEILLGVGYRLAPVSTRALLAWASVTGVAVPDRLLCVSVDAWVERAAVSLLTQPVRHNDSRLEAARVSVRREIIRAGAPLAVVIHLLPRDLLPHKAMVEIAIGGRVDVLEWAWQCTGVDRKTWYGDERRDSTRCAADAMAGAAQRDRRAALCWLLDRAKEDCVHPFTTFAREKVILCGLERGYADVVDALHRLQREAAYLKRCWCPSYLKKRILREGRSDMLALLHDADCDIMRGLNAYDLDKTVRKGHEAAARWIAAHLKEPKISGGAIRTAAIRGHLQTVAFAHDSGLGACAPSHVAYAMCNGHLHIAKWACGDDPRLAPLRPVAQEYGPHLAYQVAARGHVDVLAWMAQRREIVPTIGVGVARFAVASGHWRCALALHGCGLVPLQAWDALVTAVRHCTVDGITALADAGARCDADVMAAALSLPKPDALRFLCARFGIKDLQEAIDAVTGLAFVHSTMAWVASNVPDVCVAQPSHQQWANSSVPQCRHFSCACARCRAG</sequence>
<dbReference type="PANTHER" id="PTHR46586:SF3">
    <property type="entry name" value="ANKYRIN REPEAT-CONTAINING PROTEIN"/>
    <property type="match status" value="1"/>
</dbReference>
<evidence type="ECO:0008006" key="3">
    <source>
        <dbReference type="Google" id="ProtNLM"/>
    </source>
</evidence>
<protein>
    <recommendedName>
        <fullName evidence="3">Ankyrin repeat domain containing protein</fullName>
    </recommendedName>
</protein>
<dbReference type="InterPro" id="IPR052050">
    <property type="entry name" value="SecEffector_AnkRepeat"/>
</dbReference>